<dbReference type="Proteomes" id="UP000587462">
    <property type="component" value="Unassembled WGS sequence"/>
</dbReference>
<accession>A0A7Y7B6F4</accession>
<dbReference type="PRINTS" id="PR00420">
    <property type="entry name" value="RNGMNOXGNASE"/>
</dbReference>
<dbReference type="GO" id="GO:0004497">
    <property type="term" value="F:monooxygenase activity"/>
    <property type="evidence" value="ECO:0007669"/>
    <property type="project" value="UniProtKB-KW"/>
</dbReference>
<comment type="caution">
    <text evidence="2">The sequence shown here is derived from an EMBL/GenBank/DDBJ whole genome shotgun (WGS) entry which is preliminary data.</text>
</comment>
<gene>
    <name evidence="2" type="ORF">HG542_19855</name>
</gene>
<dbReference type="EMBL" id="JABBXF010000044">
    <property type="protein sequence ID" value="NVK79911.1"/>
    <property type="molecule type" value="Genomic_DNA"/>
</dbReference>
<evidence type="ECO:0000313" key="3">
    <source>
        <dbReference type="Proteomes" id="UP000587462"/>
    </source>
</evidence>
<proteinExistence type="predicted"/>
<keyword evidence="3" id="KW-1185">Reference proteome</keyword>
<dbReference type="PANTHER" id="PTHR43422:SF3">
    <property type="entry name" value="THIAMINE THIAZOLE SYNTHASE"/>
    <property type="match status" value="1"/>
</dbReference>
<dbReference type="SUPFAM" id="SSF51905">
    <property type="entry name" value="FAD/NAD(P)-binding domain"/>
    <property type="match status" value="1"/>
</dbReference>
<dbReference type="PANTHER" id="PTHR43422">
    <property type="entry name" value="THIAMINE THIAZOLE SYNTHASE"/>
    <property type="match status" value="1"/>
</dbReference>
<dbReference type="Gene3D" id="3.50.50.60">
    <property type="entry name" value="FAD/NAD(P)-binding domain"/>
    <property type="match status" value="1"/>
</dbReference>
<dbReference type="AlphaFoldDB" id="A0A7Y7B6F4"/>
<keyword evidence="2" id="KW-0560">Oxidoreductase</keyword>
<evidence type="ECO:0000259" key="1">
    <source>
        <dbReference type="Pfam" id="PF01494"/>
    </source>
</evidence>
<dbReference type="RefSeq" id="WP_171083322.1">
    <property type="nucleotide sequence ID" value="NZ_BNBU01000014.1"/>
</dbReference>
<sequence length="437" mass="47304">MDIRAVVVGGGYAGLVVARVLAGRCTEVTVVEQDTPGPDPGHRRGTPQSRHPHALLARGAQILEELFPGLQDELTGRGAPVSDFGRFPMLYPTGWTPRVPTGLVLQTFSRPLLEACIRRRVLEDPAVTPLGGTRVTGLALDARRERVTGVRTERHGTLRADLVVIATGRHSRLPAWLAEAGLPAPEVRRVDGRLSYVSRLYKRDTSADFTWQASLQATLAPGTDRGGAVVAIEDGRWLVCLLGADGRTAPTDPDGFAAYAAALANPYVHQVTGTAEPLGPAHRYAGLGNEWHRYDRLRPWPAGLVVLGDALCSLNPLYGHGMTVAAQQAVLLGRTLDGTTALPRVCRRFQRRAGRTLTLPWLMAASLDLGWRPGRTPLPAALAGRLLHRLLRRIPDDPDLYRRFLDVQHLTASPATLLGPALRPARTRRARTGGTTA</sequence>
<dbReference type="GO" id="GO:0071949">
    <property type="term" value="F:FAD binding"/>
    <property type="evidence" value="ECO:0007669"/>
    <property type="project" value="InterPro"/>
</dbReference>
<dbReference type="InterPro" id="IPR002938">
    <property type="entry name" value="FAD-bd"/>
</dbReference>
<protein>
    <submittedName>
        <fullName evidence="2">FAD-dependent monooxygenase</fullName>
    </submittedName>
</protein>
<feature type="domain" description="FAD-binding" evidence="1">
    <location>
        <begin position="4"/>
        <end position="336"/>
    </location>
</feature>
<dbReference type="Pfam" id="PF01494">
    <property type="entry name" value="FAD_binding_3"/>
    <property type="match status" value="1"/>
</dbReference>
<evidence type="ECO:0000313" key="2">
    <source>
        <dbReference type="EMBL" id="NVK79911.1"/>
    </source>
</evidence>
<dbReference type="InterPro" id="IPR036188">
    <property type="entry name" value="FAD/NAD-bd_sf"/>
</dbReference>
<name>A0A7Y7B6F4_STRMO</name>
<reference evidence="2 3" key="1">
    <citation type="submission" date="2020-04" db="EMBL/GenBank/DDBJ databases">
        <title>Draft Genome Sequence of Streptomyces morookaense DSM 40503, an 8-azaguanine-producing strain.</title>
        <authorList>
            <person name="Qi J."/>
            <person name="Gao J.-M."/>
        </authorList>
    </citation>
    <scope>NUCLEOTIDE SEQUENCE [LARGE SCALE GENOMIC DNA]</scope>
    <source>
        <strain evidence="2 3">DSM 40503</strain>
    </source>
</reference>
<keyword evidence="2" id="KW-0503">Monooxygenase</keyword>
<organism evidence="2 3">
    <name type="scientific">Streptomyces morookaense</name>
    <name type="common">Streptoverticillium morookaense</name>
    <dbReference type="NCBI Taxonomy" id="1970"/>
    <lineage>
        <taxon>Bacteria</taxon>
        <taxon>Bacillati</taxon>
        <taxon>Actinomycetota</taxon>
        <taxon>Actinomycetes</taxon>
        <taxon>Kitasatosporales</taxon>
        <taxon>Streptomycetaceae</taxon>
        <taxon>Streptomyces</taxon>
    </lineage>
</organism>